<evidence type="ECO:0008006" key="3">
    <source>
        <dbReference type="Google" id="ProtNLM"/>
    </source>
</evidence>
<name>A0ABM8EN09_9BACT</name>
<dbReference type="InterPro" id="IPR025515">
    <property type="entry name" value="DUF4403"/>
</dbReference>
<sequence length="455" mass="49089">MATRGYTCPGISGRIHPSIKPKEDLAIMSRFVIVVLLLALSPLCAAAAVPPSSLNLSVEASAADLAAIINRSLPQQLYKGQGALGTSVTVLRTGPVAVAAADNFVYFTLPVQLTFGYSFYESYPLRAGLRFKARIGVTPDWRLRTELYYTGLSDNLADKFSLGPLSLNPKSMVESITQPVQRLLEPLIDAKVNDAVQLRAKVAPLWQRAFTPTLVSKEFSAWLKLTPEKIVMSPLLAANNRIQLSLGVITGAEITVGPEPTAAPAAPLPPLQLLPSFDRQFHLQLASDIYFADLVTALNPVLIDKTFGDERKITVKSFSLKGEEGRLVITLTATGDFDGELTILAKPVYNPQHNTLTFEEVDFDTRHAGLLISAGSWLFSSSIRSTIKTKLDAAVVEQLEKARGKACAALTAVRLADHLNLTGAVTALSLGEATVQNDRLSVEVVAQGETSVRLQ</sequence>
<evidence type="ECO:0000313" key="1">
    <source>
        <dbReference type="EMBL" id="BDV43990.1"/>
    </source>
</evidence>
<accession>A0ABM8EN09</accession>
<evidence type="ECO:0000313" key="2">
    <source>
        <dbReference type="Proteomes" id="UP001317705"/>
    </source>
</evidence>
<reference evidence="1 2" key="1">
    <citation type="submission" date="2022-12" db="EMBL/GenBank/DDBJ databases">
        <title>Polyphasic characterization of Geotalea uranireducens NIT-SL11 newly isolated from a complex of sewage sludge and microbially reduced graphene oxide.</title>
        <authorList>
            <person name="Xie L."/>
            <person name="Yoshida N."/>
            <person name="Meng L."/>
        </authorList>
    </citation>
    <scope>NUCLEOTIDE SEQUENCE [LARGE SCALE GENOMIC DNA]</scope>
    <source>
        <strain evidence="1 2">NIT-SL11</strain>
    </source>
</reference>
<gene>
    <name evidence="1" type="ORF">GURASL_29130</name>
</gene>
<dbReference type="Pfam" id="PF14356">
    <property type="entry name" value="DUF4403"/>
    <property type="match status" value="1"/>
</dbReference>
<proteinExistence type="predicted"/>
<organism evidence="1 2">
    <name type="scientific">Geotalea uraniireducens</name>
    <dbReference type="NCBI Taxonomy" id="351604"/>
    <lineage>
        <taxon>Bacteria</taxon>
        <taxon>Pseudomonadati</taxon>
        <taxon>Thermodesulfobacteriota</taxon>
        <taxon>Desulfuromonadia</taxon>
        <taxon>Geobacterales</taxon>
        <taxon>Geobacteraceae</taxon>
        <taxon>Geotalea</taxon>
    </lineage>
</organism>
<keyword evidence="2" id="KW-1185">Reference proteome</keyword>
<dbReference type="EMBL" id="AP027151">
    <property type="protein sequence ID" value="BDV43990.1"/>
    <property type="molecule type" value="Genomic_DNA"/>
</dbReference>
<protein>
    <recommendedName>
        <fullName evidence="3">DUF4403 family protein</fullName>
    </recommendedName>
</protein>
<dbReference type="Proteomes" id="UP001317705">
    <property type="component" value="Chromosome"/>
</dbReference>